<dbReference type="SUPFAM" id="SSF56801">
    <property type="entry name" value="Acetyl-CoA synthetase-like"/>
    <property type="match status" value="1"/>
</dbReference>
<feature type="domain" description="AMP-binding enzyme C-terminal" evidence="1">
    <location>
        <begin position="1"/>
        <end position="48"/>
    </location>
</feature>
<evidence type="ECO:0000313" key="3">
    <source>
        <dbReference type="RefSeq" id="XP_052131730.1"/>
    </source>
</evidence>
<dbReference type="InterPro" id="IPR045851">
    <property type="entry name" value="AMP-bd_C_sf"/>
</dbReference>
<reference evidence="3" key="1">
    <citation type="submission" date="2025-08" db="UniProtKB">
        <authorList>
            <consortium name="RefSeq"/>
        </authorList>
    </citation>
    <scope>IDENTIFICATION</scope>
    <source>
        <tissue evidence="3">Whole organism</tissue>
    </source>
</reference>
<organism evidence="2 3">
    <name type="scientific">Frankliniella occidentalis</name>
    <name type="common">Western flower thrips</name>
    <name type="synonym">Euthrips occidentalis</name>
    <dbReference type="NCBI Taxonomy" id="133901"/>
    <lineage>
        <taxon>Eukaryota</taxon>
        <taxon>Metazoa</taxon>
        <taxon>Ecdysozoa</taxon>
        <taxon>Arthropoda</taxon>
        <taxon>Hexapoda</taxon>
        <taxon>Insecta</taxon>
        <taxon>Pterygota</taxon>
        <taxon>Neoptera</taxon>
        <taxon>Paraneoptera</taxon>
        <taxon>Thysanoptera</taxon>
        <taxon>Terebrantia</taxon>
        <taxon>Thripoidea</taxon>
        <taxon>Thripidae</taxon>
        <taxon>Frankliniella</taxon>
    </lineage>
</organism>
<dbReference type="Gene3D" id="3.30.300.30">
    <property type="match status" value="1"/>
</dbReference>
<sequence>MAFVVLEPSVTASKQEIIQLVKDKLPETKQLRGGVEFLDALPRTTSGKLSGRQLRDRMPRRSVVGSLLM</sequence>
<dbReference type="InterPro" id="IPR025110">
    <property type="entry name" value="AMP-bd_C"/>
</dbReference>
<proteinExistence type="predicted"/>
<accession>A0A9C6XUU2</accession>
<dbReference type="AlphaFoldDB" id="A0A9C6XUU2"/>
<dbReference type="KEGG" id="foc:127751756"/>
<evidence type="ECO:0000259" key="1">
    <source>
        <dbReference type="Pfam" id="PF13193"/>
    </source>
</evidence>
<dbReference type="RefSeq" id="XP_052131730.1">
    <property type="nucleotide sequence ID" value="XM_052275770.1"/>
</dbReference>
<dbReference type="GeneID" id="127751756"/>
<protein>
    <submittedName>
        <fullName evidence="3">Uncharacterized protein LOC127751756</fullName>
    </submittedName>
</protein>
<evidence type="ECO:0000313" key="2">
    <source>
        <dbReference type="Proteomes" id="UP000504606"/>
    </source>
</evidence>
<dbReference type="Proteomes" id="UP000504606">
    <property type="component" value="Unplaced"/>
</dbReference>
<keyword evidence="2" id="KW-1185">Reference proteome</keyword>
<dbReference type="OrthoDB" id="10253869at2759"/>
<name>A0A9C6XUU2_FRAOC</name>
<dbReference type="Pfam" id="PF13193">
    <property type="entry name" value="AMP-binding_C"/>
    <property type="match status" value="1"/>
</dbReference>
<gene>
    <name evidence="3" type="primary">LOC127751756</name>
</gene>